<name>A0A074M8U6_ERYLO</name>
<dbReference type="STRING" id="1044.EH31_14160"/>
<sequence length="80" mass="8979">MAEAPKAPEAKGAAQKKRKTTIPEFVNQVRTETSKVVWPTREETVRTAIFVFIFMVVLALFFFGVDSLFNAVVNFLLTLA</sequence>
<evidence type="ECO:0000313" key="11">
    <source>
        <dbReference type="Proteomes" id="UP000027647"/>
    </source>
</evidence>
<dbReference type="Proteomes" id="UP000027647">
    <property type="component" value="Unassembled WGS sequence"/>
</dbReference>
<keyword evidence="6 9" id="KW-1133">Transmembrane helix</keyword>
<keyword evidence="8 9" id="KW-0472">Membrane</keyword>
<dbReference type="PANTHER" id="PTHR33910:SF1">
    <property type="entry name" value="PROTEIN TRANSLOCASE SUBUNIT SECE"/>
    <property type="match status" value="1"/>
</dbReference>
<dbReference type="eggNOG" id="COG0690">
    <property type="taxonomic scope" value="Bacteria"/>
</dbReference>
<evidence type="ECO:0000256" key="9">
    <source>
        <dbReference type="HAMAP-Rule" id="MF_00422"/>
    </source>
</evidence>
<protein>
    <recommendedName>
        <fullName evidence="9">Protein translocase subunit SecE</fullName>
    </recommendedName>
</protein>
<evidence type="ECO:0000256" key="8">
    <source>
        <dbReference type="ARBA" id="ARBA00023136"/>
    </source>
</evidence>
<dbReference type="RefSeq" id="WP_034961050.1">
    <property type="nucleotide sequence ID" value="NZ_JMIW01000006.1"/>
</dbReference>
<dbReference type="AlphaFoldDB" id="A0A074M8U6"/>
<evidence type="ECO:0000256" key="7">
    <source>
        <dbReference type="ARBA" id="ARBA00023010"/>
    </source>
</evidence>
<keyword evidence="4 9" id="KW-0812">Transmembrane</keyword>
<dbReference type="Pfam" id="PF00584">
    <property type="entry name" value="SecE"/>
    <property type="match status" value="1"/>
</dbReference>
<dbReference type="PRINTS" id="PR01650">
    <property type="entry name" value="SECETRNLCASE"/>
</dbReference>
<dbReference type="InterPro" id="IPR001901">
    <property type="entry name" value="Translocase_SecE/Sec61-g"/>
</dbReference>
<comment type="subcellular location">
    <subcellularLocation>
        <location evidence="9">Cell membrane</location>
        <topology evidence="9">Single-pass membrane protein</topology>
    </subcellularLocation>
    <subcellularLocation>
        <location evidence="1">Membrane</location>
    </subcellularLocation>
</comment>
<dbReference type="EMBL" id="JMIW01000006">
    <property type="protein sequence ID" value="KEO89175.1"/>
    <property type="molecule type" value="Genomic_DNA"/>
</dbReference>
<comment type="similarity">
    <text evidence="9">Belongs to the SecE/SEC61-gamma family.</text>
</comment>
<keyword evidence="7 9" id="KW-0811">Translocation</keyword>
<proteinExistence type="inferred from homology"/>
<keyword evidence="11" id="KW-1185">Reference proteome</keyword>
<dbReference type="NCBIfam" id="TIGR00964">
    <property type="entry name" value="secE_bact"/>
    <property type="match status" value="1"/>
</dbReference>
<dbReference type="OrthoDB" id="9812738at2"/>
<reference evidence="10 11" key="1">
    <citation type="submission" date="2014-04" db="EMBL/GenBank/DDBJ databases">
        <title>A comprehensive comparison of genomes of Erythrobacter spp. strains.</title>
        <authorList>
            <person name="Zheng Q."/>
        </authorList>
    </citation>
    <scope>NUCLEOTIDE SEQUENCE [LARGE SCALE GENOMIC DNA]</scope>
    <source>
        <strain evidence="10 11">DSM 6997</strain>
    </source>
</reference>
<keyword evidence="2 9" id="KW-0813">Transport</keyword>
<dbReference type="GO" id="GO:0008320">
    <property type="term" value="F:protein transmembrane transporter activity"/>
    <property type="evidence" value="ECO:0007669"/>
    <property type="project" value="UniProtKB-UniRule"/>
</dbReference>
<comment type="function">
    <text evidence="9">Essential subunit of the Sec protein translocation channel SecYEG. Clamps together the 2 halves of SecY. May contact the channel plug during translocation.</text>
</comment>
<dbReference type="Gene3D" id="1.20.5.1030">
    <property type="entry name" value="Preprotein translocase secy subunit"/>
    <property type="match status" value="1"/>
</dbReference>
<evidence type="ECO:0000256" key="5">
    <source>
        <dbReference type="ARBA" id="ARBA00022927"/>
    </source>
</evidence>
<evidence type="ECO:0000313" key="10">
    <source>
        <dbReference type="EMBL" id="KEO89175.1"/>
    </source>
</evidence>
<dbReference type="PANTHER" id="PTHR33910">
    <property type="entry name" value="PROTEIN TRANSLOCASE SUBUNIT SECE"/>
    <property type="match status" value="1"/>
</dbReference>
<dbReference type="GO" id="GO:0005886">
    <property type="term" value="C:plasma membrane"/>
    <property type="evidence" value="ECO:0007669"/>
    <property type="project" value="UniProtKB-SubCell"/>
</dbReference>
<dbReference type="GO" id="GO:0006605">
    <property type="term" value="P:protein targeting"/>
    <property type="evidence" value="ECO:0007669"/>
    <property type="project" value="UniProtKB-UniRule"/>
</dbReference>
<dbReference type="GO" id="GO:0043952">
    <property type="term" value="P:protein transport by the Sec complex"/>
    <property type="evidence" value="ECO:0007669"/>
    <property type="project" value="UniProtKB-UniRule"/>
</dbReference>
<feature type="transmembrane region" description="Helical" evidence="9">
    <location>
        <begin position="48"/>
        <end position="77"/>
    </location>
</feature>
<evidence type="ECO:0000256" key="6">
    <source>
        <dbReference type="ARBA" id="ARBA00022989"/>
    </source>
</evidence>
<evidence type="ECO:0000256" key="2">
    <source>
        <dbReference type="ARBA" id="ARBA00022448"/>
    </source>
</evidence>
<dbReference type="HAMAP" id="MF_00422">
    <property type="entry name" value="SecE"/>
    <property type="match status" value="1"/>
</dbReference>
<dbReference type="InterPro" id="IPR005807">
    <property type="entry name" value="SecE_bac"/>
</dbReference>
<dbReference type="InterPro" id="IPR038379">
    <property type="entry name" value="SecE_sf"/>
</dbReference>
<organism evidence="10 11">
    <name type="scientific">Erythrobacter longus</name>
    <dbReference type="NCBI Taxonomy" id="1044"/>
    <lineage>
        <taxon>Bacteria</taxon>
        <taxon>Pseudomonadati</taxon>
        <taxon>Pseudomonadota</taxon>
        <taxon>Alphaproteobacteria</taxon>
        <taxon>Sphingomonadales</taxon>
        <taxon>Erythrobacteraceae</taxon>
        <taxon>Erythrobacter/Porphyrobacter group</taxon>
        <taxon>Erythrobacter</taxon>
    </lineage>
</organism>
<dbReference type="GO" id="GO:0065002">
    <property type="term" value="P:intracellular protein transmembrane transport"/>
    <property type="evidence" value="ECO:0007669"/>
    <property type="project" value="UniProtKB-UniRule"/>
</dbReference>
<evidence type="ECO:0000256" key="3">
    <source>
        <dbReference type="ARBA" id="ARBA00022475"/>
    </source>
</evidence>
<accession>A0A074M8U6</accession>
<comment type="subunit">
    <text evidence="9">Component of the Sec protein translocase complex. Heterotrimer consisting of SecY, SecE and SecG subunits. The heterotrimers can form oligomers, although 1 heterotrimer is thought to be able to translocate proteins. Interacts with the ribosome. Interacts with SecDF, and other proteins may be involved. Interacts with SecA.</text>
</comment>
<evidence type="ECO:0000256" key="1">
    <source>
        <dbReference type="ARBA" id="ARBA00004370"/>
    </source>
</evidence>
<evidence type="ECO:0000256" key="4">
    <source>
        <dbReference type="ARBA" id="ARBA00022692"/>
    </source>
</evidence>
<keyword evidence="3 9" id="KW-1003">Cell membrane</keyword>
<dbReference type="GO" id="GO:0009306">
    <property type="term" value="P:protein secretion"/>
    <property type="evidence" value="ECO:0007669"/>
    <property type="project" value="UniProtKB-UniRule"/>
</dbReference>
<gene>
    <name evidence="9" type="primary">secE</name>
    <name evidence="10" type="ORF">EH31_14160</name>
</gene>
<comment type="caution">
    <text evidence="10">The sequence shown here is derived from an EMBL/GenBank/DDBJ whole genome shotgun (WGS) entry which is preliminary data.</text>
</comment>
<keyword evidence="5 9" id="KW-0653">Protein transport</keyword>